<gene>
    <name evidence="8" type="ORF">SAMN05216548_102238</name>
</gene>
<keyword evidence="5" id="KW-1133">Transmembrane helix</keyword>
<protein>
    <submittedName>
        <fullName evidence="8">Sec-independent protein translocase protein TatA</fullName>
    </submittedName>
</protein>
<evidence type="ECO:0000256" key="4">
    <source>
        <dbReference type="ARBA" id="ARBA00022927"/>
    </source>
</evidence>
<evidence type="ECO:0000256" key="1">
    <source>
        <dbReference type="ARBA" id="ARBA00004167"/>
    </source>
</evidence>
<evidence type="ECO:0000256" key="5">
    <source>
        <dbReference type="ARBA" id="ARBA00022989"/>
    </source>
</evidence>
<dbReference type="Pfam" id="PF02416">
    <property type="entry name" value="TatA_B_E"/>
    <property type="match status" value="1"/>
</dbReference>
<dbReference type="STRING" id="1855383.SAMN05216548_102238"/>
<dbReference type="GO" id="GO:0016020">
    <property type="term" value="C:membrane"/>
    <property type="evidence" value="ECO:0007669"/>
    <property type="project" value="UniProtKB-ARBA"/>
</dbReference>
<dbReference type="EMBL" id="FOFG01000002">
    <property type="protein sequence ID" value="SEQ04115.1"/>
    <property type="molecule type" value="Genomic_DNA"/>
</dbReference>
<keyword evidence="6" id="KW-0811">Translocation</keyword>
<keyword evidence="3" id="KW-0812">Transmembrane</keyword>
<accession>A0A1H9CSG6</accession>
<dbReference type="GO" id="GO:0015031">
    <property type="term" value="P:protein transport"/>
    <property type="evidence" value="ECO:0007669"/>
    <property type="project" value="UniProtKB-KW"/>
</dbReference>
<keyword evidence="4" id="KW-0653">Protein transport</keyword>
<dbReference type="InterPro" id="IPR003369">
    <property type="entry name" value="TatA/B/E"/>
</dbReference>
<dbReference type="AlphaFoldDB" id="A0A1H9CSG6"/>
<dbReference type="RefSeq" id="WP_177176702.1">
    <property type="nucleotide sequence ID" value="NZ_FOFG01000002.1"/>
</dbReference>
<dbReference type="Gene3D" id="1.20.5.3310">
    <property type="match status" value="1"/>
</dbReference>
<evidence type="ECO:0000256" key="2">
    <source>
        <dbReference type="ARBA" id="ARBA00022448"/>
    </source>
</evidence>
<organism evidence="8 9">
    <name type="scientific">Faunimonas pinastri</name>
    <dbReference type="NCBI Taxonomy" id="1855383"/>
    <lineage>
        <taxon>Bacteria</taxon>
        <taxon>Pseudomonadati</taxon>
        <taxon>Pseudomonadota</taxon>
        <taxon>Alphaproteobacteria</taxon>
        <taxon>Hyphomicrobiales</taxon>
        <taxon>Afifellaceae</taxon>
        <taxon>Faunimonas</taxon>
    </lineage>
</organism>
<keyword evidence="2" id="KW-0813">Transport</keyword>
<proteinExistence type="predicted"/>
<sequence length="72" mass="7720">MSFGLTKLLVLAAVGAILFGRGRFVPMMGNLGRGLRGFRKAVADQPAIPTTIDHESGEILSGKPVRRPMKTI</sequence>
<evidence type="ECO:0000313" key="8">
    <source>
        <dbReference type="EMBL" id="SEQ04115.1"/>
    </source>
</evidence>
<reference evidence="8 9" key="1">
    <citation type="submission" date="2016-10" db="EMBL/GenBank/DDBJ databases">
        <authorList>
            <person name="de Groot N.N."/>
        </authorList>
    </citation>
    <scope>NUCLEOTIDE SEQUENCE [LARGE SCALE GENOMIC DNA]</scope>
    <source>
        <strain evidence="8 9">A52C2</strain>
    </source>
</reference>
<evidence type="ECO:0000313" key="9">
    <source>
        <dbReference type="Proteomes" id="UP000199647"/>
    </source>
</evidence>
<evidence type="ECO:0000256" key="3">
    <source>
        <dbReference type="ARBA" id="ARBA00022692"/>
    </source>
</evidence>
<keyword evidence="9" id="KW-1185">Reference proteome</keyword>
<evidence type="ECO:0000256" key="7">
    <source>
        <dbReference type="ARBA" id="ARBA00023136"/>
    </source>
</evidence>
<name>A0A1H9CSG6_9HYPH</name>
<dbReference type="Proteomes" id="UP000199647">
    <property type="component" value="Unassembled WGS sequence"/>
</dbReference>
<keyword evidence="7" id="KW-0472">Membrane</keyword>
<comment type="subcellular location">
    <subcellularLocation>
        <location evidence="1">Membrane</location>
        <topology evidence="1">Single-pass membrane protein</topology>
    </subcellularLocation>
</comment>
<evidence type="ECO:0000256" key="6">
    <source>
        <dbReference type="ARBA" id="ARBA00023010"/>
    </source>
</evidence>